<evidence type="ECO:0008006" key="4">
    <source>
        <dbReference type="Google" id="ProtNLM"/>
    </source>
</evidence>
<sequence>MPPCAPHHWRCAEAFRLLAGWLASSRLSRRACSGKKAANWESGQLHCALVAKSTRRLCAGLPQALHQAMHSGTSHKP</sequence>
<feature type="signal peptide" evidence="1">
    <location>
        <begin position="1"/>
        <end position="22"/>
    </location>
</feature>
<proteinExistence type="predicted"/>
<dbReference type="AlphaFoldDB" id="A0AAD9M5Y5"/>
<name>A0AAD9M5Y5_9PEZI</name>
<evidence type="ECO:0000313" key="3">
    <source>
        <dbReference type="Proteomes" id="UP001232148"/>
    </source>
</evidence>
<comment type="caution">
    <text evidence="2">The sequence shown here is derived from an EMBL/GenBank/DDBJ whole genome shotgun (WGS) entry which is preliminary data.</text>
</comment>
<evidence type="ECO:0000256" key="1">
    <source>
        <dbReference type="SAM" id="SignalP"/>
    </source>
</evidence>
<keyword evidence="3" id="KW-1185">Reference proteome</keyword>
<dbReference type="Proteomes" id="UP001232148">
    <property type="component" value="Unassembled WGS sequence"/>
</dbReference>
<protein>
    <recommendedName>
        <fullName evidence="4">Secreted protein</fullName>
    </recommendedName>
</protein>
<feature type="chain" id="PRO_5042181440" description="Secreted protein" evidence="1">
    <location>
        <begin position="23"/>
        <end position="77"/>
    </location>
</feature>
<evidence type="ECO:0000313" key="2">
    <source>
        <dbReference type="EMBL" id="KAK2030180.1"/>
    </source>
</evidence>
<gene>
    <name evidence="2" type="ORF">LX32DRAFT_333011</name>
</gene>
<reference evidence="2" key="1">
    <citation type="submission" date="2021-06" db="EMBL/GenBank/DDBJ databases">
        <title>Comparative genomics, transcriptomics and evolutionary studies reveal genomic signatures of adaptation to plant cell wall in hemibiotrophic fungi.</title>
        <authorList>
            <consortium name="DOE Joint Genome Institute"/>
            <person name="Baroncelli R."/>
            <person name="Diaz J.F."/>
            <person name="Benocci T."/>
            <person name="Peng M."/>
            <person name="Battaglia E."/>
            <person name="Haridas S."/>
            <person name="Andreopoulos W."/>
            <person name="Labutti K."/>
            <person name="Pangilinan J."/>
            <person name="Floch G.L."/>
            <person name="Makela M.R."/>
            <person name="Henrissat B."/>
            <person name="Grigoriev I.V."/>
            <person name="Crouch J.A."/>
            <person name="De Vries R.P."/>
            <person name="Sukno S.A."/>
            <person name="Thon M.R."/>
        </authorList>
    </citation>
    <scope>NUCLEOTIDE SEQUENCE</scope>
    <source>
        <strain evidence="2">MAFF235873</strain>
    </source>
</reference>
<keyword evidence="1" id="KW-0732">Signal</keyword>
<dbReference type="EMBL" id="MU842854">
    <property type="protein sequence ID" value="KAK2030180.1"/>
    <property type="molecule type" value="Genomic_DNA"/>
</dbReference>
<organism evidence="2 3">
    <name type="scientific">Colletotrichum zoysiae</name>
    <dbReference type="NCBI Taxonomy" id="1216348"/>
    <lineage>
        <taxon>Eukaryota</taxon>
        <taxon>Fungi</taxon>
        <taxon>Dikarya</taxon>
        <taxon>Ascomycota</taxon>
        <taxon>Pezizomycotina</taxon>
        <taxon>Sordariomycetes</taxon>
        <taxon>Hypocreomycetidae</taxon>
        <taxon>Glomerellales</taxon>
        <taxon>Glomerellaceae</taxon>
        <taxon>Colletotrichum</taxon>
        <taxon>Colletotrichum graminicola species complex</taxon>
    </lineage>
</organism>
<accession>A0AAD9M5Y5</accession>